<dbReference type="NCBIfam" id="TIGR00496">
    <property type="entry name" value="frr"/>
    <property type="match status" value="1"/>
</dbReference>
<dbReference type="Gene3D" id="1.10.132.20">
    <property type="entry name" value="Ribosome-recycling factor"/>
    <property type="match status" value="1"/>
</dbReference>
<dbReference type="GO" id="GO:0005829">
    <property type="term" value="C:cytosol"/>
    <property type="evidence" value="ECO:0007669"/>
    <property type="project" value="GOC"/>
</dbReference>
<dbReference type="InterPro" id="IPR002661">
    <property type="entry name" value="Ribosome_recyc_fac"/>
</dbReference>
<name>A0A1W1D1S6_9ZZZZ</name>
<proteinExistence type="inferred from homology"/>
<sequence>MLEEIYNECETKMQKSLDHLHRDFKTLRTGKVMISVLDNIKVDYYGTPTPLDQVGSVLAVDATTIVINPWEKNLLGDIETAISAANIGVNPNNDGEQIKLFFPPMTVEQRQESVKQMKAMGEKAKVAIRNDRKHANNQVKKLEKEKEITPDESKVAQDKIQKMTDEFIAKVDQALKEKEAEILKV</sequence>
<dbReference type="SUPFAM" id="SSF55194">
    <property type="entry name" value="Ribosome recycling factor, RRF"/>
    <property type="match status" value="1"/>
</dbReference>
<dbReference type="AlphaFoldDB" id="A0A1W1D1S6"/>
<dbReference type="Pfam" id="PF01765">
    <property type="entry name" value="RRF"/>
    <property type="match status" value="1"/>
</dbReference>
<evidence type="ECO:0000313" key="6">
    <source>
        <dbReference type="EMBL" id="SFV74514.1"/>
    </source>
</evidence>
<evidence type="ECO:0000256" key="2">
    <source>
        <dbReference type="ARBA" id="ARBA00005912"/>
    </source>
</evidence>
<dbReference type="InterPro" id="IPR036191">
    <property type="entry name" value="RRF_sf"/>
</dbReference>
<dbReference type="FunFam" id="3.30.1360.40:FF:000001">
    <property type="entry name" value="Ribosome-recycling factor"/>
    <property type="match status" value="1"/>
</dbReference>
<dbReference type="Gene3D" id="3.30.1360.40">
    <property type="match status" value="1"/>
</dbReference>
<dbReference type="PANTHER" id="PTHR20982:SF3">
    <property type="entry name" value="MITOCHONDRIAL RIBOSOME RECYCLING FACTOR PSEUDO 1"/>
    <property type="match status" value="1"/>
</dbReference>
<dbReference type="InterPro" id="IPR023584">
    <property type="entry name" value="Ribosome_recyc_fac_dom"/>
</dbReference>
<dbReference type="GO" id="GO:0002184">
    <property type="term" value="P:cytoplasmic translational termination"/>
    <property type="evidence" value="ECO:0007669"/>
    <property type="project" value="TreeGrafter"/>
</dbReference>
<keyword evidence="3" id="KW-0963">Cytoplasm</keyword>
<evidence type="ECO:0000259" key="5">
    <source>
        <dbReference type="Pfam" id="PF01765"/>
    </source>
</evidence>
<dbReference type="GO" id="GO:0043023">
    <property type="term" value="F:ribosomal large subunit binding"/>
    <property type="evidence" value="ECO:0007669"/>
    <property type="project" value="TreeGrafter"/>
</dbReference>
<organism evidence="6">
    <name type="scientific">hydrothermal vent metagenome</name>
    <dbReference type="NCBI Taxonomy" id="652676"/>
    <lineage>
        <taxon>unclassified sequences</taxon>
        <taxon>metagenomes</taxon>
        <taxon>ecological metagenomes</taxon>
    </lineage>
</organism>
<dbReference type="EMBL" id="FPHP01000002">
    <property type="protein sequence ID" value="SFV74514.1"/>
    <property type="molecule type" value="Genomic_DNA"/>
</dbReference>
<dbReference type="HAMAP" id="MF_00040">
    <property type="entry name" value="RRF"/>
    <property type="match status" value="1"/>
</dbReference>
<dbReference type="PANTHER" id="PTHR20982">
    <property type="entry name" value="RIBOSOME RECYCLING FACTOR"/>
    <property type="match status" value="1"/>
</dbReference>
<accession>A0A1W1D1S6</accession>
<gene>
    <name evidence="6" type="ORF">MNB_SM-3-403</name>
</gene>
<reference evidence="6" key="1">
    <citation type="submission" date="2016-10" db="EMBL/GenBank/DDBJ databases">
        <authorList>
            <person name="de Groot N.N."/>
        </authorList>
    </citation>
    <scope>NUCLEOTIDE SEQUENCE</scope>
</reference>
<feature type="domain" description="Ribosome recycling factor" evidence="5">
    <location>
        <begin position="21"/>
        <end position="183"/>
    </location>
</feature>
<evidence type="ECO:0000256" key="4">
    <source>
        <dbReference type="ARBA" id="ARBA00022917"/>
    </source>
</evidence>
<keyword evidence="4" id="KW-0648">Protein biosynthesis</keyword>
<protein>
    <submittedName>
        <fullName evidence="6">Ribosome recycling factor</fullName>
    </submittedName>
</protein>
<comment type="similarity">
    <text evidence="2">Belongs to the RRF family.</text>
</comment>
<dbReference type="FunFam" id="1.10.132.20:FF:000001">
    <property type="entry name" value="Ribosome-recycling factor"/>
    <property type="match status" value="1"/>
</dbReference>
<comment type="subcellular location">
    <subcellularLocation>
        <location evidence="1">Cytoplasm</location>
    </subcellularLocation>
</comment>
<dbReference type="CDD" id="cd00520">
    <property type="entry name" value="RRF"/>
    <property type="match status" value="1"/>
</dbReference>
<evidence type="ECO:0000256" key="3">
    <source>
        <dbReference type="ARBA" id="ARBA00022490"/>
    </source>
</evidence>
<evidence type="ECO:0000256" key="1">
    <source>
        <dbReference type="ARBA" id="ARBA00004496"/>
    </source>
</evidence>